<dbReference type="EMBL" id="BLLA01000001">
    <property type="protein sequence ID" value="GFG95300.1"/>
    <property type="molecule type" value="Genomic_DNA"/>
</dbReference>
<keyword evidence="10" id="KW-1185">Reference proteome</keyword>
<evidence type="ECO:0000256" key="1">
    <source>
        <dbReference type="ARBA" id="ARBA00004141"/>
    </source>
</evidence>
<sequence length="791" mass="83212">MPTEASAVPASPLTVWAGPNRYVFAPGRDVLVGYGPGCDIPLERLGSPAPPPPAPHPDVVLRFTGALWVAIDLSHRGVFVDGFRVPTVEIRDGLAITIGDPQHGPRLVFQLAPTAPSPGHPPPGGPDPRIPTQSATQRMPVVAPPPRPPVPPGPPPPPAPAPPPLPPPPPGAAPAPVPPPVAPIHPPVAPTEPPKGPGLIERMITSKLRAQRPAARTDETNSTFRLPLRTAARTTGVTAYRLGLAVDGQQVLSDISFTAHPGTMTAVIGPSAARNSALLAALAGTRAPSSGRATVDGHDVHAEPQAMRSRIGVVARDDQLHQQLTVEQAMHYAAELRLPPEATPEQRERTVDQVLDELDLTPHRATRIRKLAPELRRCAALAIELITRPSLLVVDEPTAGLDPAQQRHVMAVLRRQANIGCVVVAAISARASLADVNTCDQVLVLTGTGQGAYLGPPQQAESAMGTADWSQVLARVGADPDGTHRAFRGRPQPAAAPPEVAAPWTPPAALPRRRQIRVLARREVRLLLAHRLYFAFLAILPFALAGLTLLIPGDAGLAPPEASSANGHEAIEILAALNVGAVILGTALTIRALVLEHRIFRREQQVGLSAPAYLTAKLAVYGPAAALWAAVMFAIVVAVKGGPASGAVLLHNATIELYVTVAATAIVSAAIGLTLSALGKGLREVLPLVVPVVLASALFNGSLVQLVNLWGLQQVSWFVPAQWGFAASAATVNLRRIDDLAVNVLTWTHYSGWWIFDMVMLGLFGAVAAGFTLYRLRSPLPGAQNPPARTT</sequence>
<feature type="transmembrane region" description="Helical" evidence="7">
    <location>
        <begin position="573"/>
        <end position="594"/>
    </location>
</feature>
<dbReference type="Pfam" id="PF00005">
    <property type="entry name" value="ABC_tran"/>
    <property type="match status" value="1"/>
</dbReference>
<dbReference type="GO" id="GO:0016020">
    <property type="term" value="C:membrane"/>
    <property type="evidence" value="ECO:0007669"/>
    <property type="project" value="UniProtKB-SubCell"/>
</dbReference>
<dbReference type="GO" id="GO:0016887">
    <property type="term" value="F:ATP hydrolysis activity"/>
    <property type="evidence" value="ECO:0007669"/>
    <property type="project" value="InterPro"/>
</dbReference>
<dbReference type="Pfam" id="PF01061">
    <property type="entry name" value="ABC2_membrane"/>
    <property type="match status" value="1"/>
</dbReference>
<dbReference type="InterPro" id="IPR050352">
    <property type="entry name" value="ABCG_transporters"/>
</dbReference>
<protein>
    <recommendedName>
        <fullName evidence="8">ABC transporter domain-containing protein</fullName>
    </recommendedName>
</protein>
<dbReference type="PANTHER" id="PTHR48041">
    <property type="entry name" value="ABC TRANSPORTER G FAMILY MEMBER 28"/>
    <property type="match status" value="1"/>
</dbReference>
<comment type="subcellular location">
    <subcellularLocation>
        <location evidence="1">Membrane</location>
        <topology evidence="1">Multi-pass membrane protein</topology>
    </subcellularLocation>
</comment>
<feature type="compositionally biased region" description="Pro residues" evidence="6">
    <location>
        <begin position="115"/>
        <end position="129"/>
    </location>
</feature>
<dbReference type="InterPro" id="IPR027417">
    <property type="entry name" value="P-loop_NTPase"/>
</dbReference>
<dbReference type="RefSeq" id="WP_163707048.1">
    <property type="nucleotide sequence ID" value="NZ_BLLA01000001.1"/>
</dbReference>
<evidence type="ECO:0000313" key="10">
    <source>
        <dbReference type="Proteomes" id="UP000465301"/>
    </source>
</evidence>
<evidence type="ECO:0000256" key="7">
    <source>
        <dbReference type="SAM" id="Phobius"/>
    </source>
</evidence>
<evidence type="ECO:0000256" key="2">
    <source>
        <dbReference type="ARBA" id="ARBA00022448"/>
    </source>
</evidence>
<evidence type="ECO:0000256" key="3">
    <source>
        <dbReference type="ARBA" id="ARBA00022692"/>
    </source>
</evidence>
<dbReference type="InterPro" id="IPR003439">
    <property type="entry name" value="ABC_transporter-like_ATP-bd"/>
</dbReference>
<feature type="transmembrane region" description="Helical" evidence="7">
    <location>
        <begin position="532"/>
        <end position="553"/>
    </location>
</feature>
<evidence type="ECO:0000256" key="4">
    <source>
        <dbReference type="ARBA" id="ARBA00022989"/>
    </source>
</evidence>
<comment type="caution">
    <text evidence="9">The sequence shown here is derived from an EMBL/GenBank/DDBJ whole genome shotgun (WGS) entry which is preliminary data.</text>
</comment>
<proteinExistence type="predicted"/>
<feature type="transmembrane region" description="Helical" evidence="7">
    <location>
        <begin position="657"/>
        <end position="678"/>
    </location>
</feature>
<dbReference type="InterPro" id="IPR013525">
    <property type="entry name" value="ABC2_TM"/>
</dbReference>
<gene>
    <name evidence="9" type="ORF">MTIM_11790</name>
</gene>
<feature type="region of interest" description="Disordered" evidence="6">
    <location>
        <begin position="98"/>
        <end position="199"/>
    </location>
</feature>
<evidence type="ECO:0000256" key="5">
    <source>
        <dbReference type="ARBA" id="ARBA00023136"/>
    </source>
</evidence>
<keyword evidence="2" id="KW-0813">Transport</keyword>
<feature type="transmembrane region" description="Helical" evidence="7">
    <location>
        <begin position="614"/>
        <end position="637"/>
    </location>
</feature>
<dbReference type="Proteomes" id="UP000465301">
    <property type="component" value="Unassembled WGS sequence"/>
</dbReference>
<dbReference type="Gene3D" id="3.40.50.300">
    <property type="entry name" value="P-loop containing nucleotide triphosphate hydrolases"/>
    <property type="match status" value="1"/>
</dbReference>
<keyword evidence="5 7" id="KW-0472">Membrane</keyword>
<feature type="domain" description="ABC transporter" evidence="8">
    <location>
        <begin position="232"/>
        <end position="472"/>
    </location>
</feature>
<keyword evidence="4 7" id="KW-1133">Transmembrane helix</keyword>
<keyword evidence="3 7" id="KW-0812">Transmembrane</keyword>
<dbReference type="SUPFAM" id="SSF52540">
    <property type="entry name" value="P-loop containing nucleoside triphosphate hydrolases"/>
    <property type="match status" value="1"/>
</dbReference>
<feature type="compositionally biased region" description="Pro residues" evidence="6">
    <location>
        <begin position="142"/>
        <end position="196"/>
    </location>
</feature>
<dbReference type="PANTHER" id="PTHR48041:SF139">
    <property type="entry name" value="PROTEIN SCARLET"/>
    <property type="match status" value="1"/>
</dbReference>
<feature type="transmembrane region" description="Helical" evidence="7">
    <location>
        <begin position="685"/>
        <end position="707"/>
    </location>
</feature>
<reference evidence="9 10" key="1">
    <citation type="journal article" date="2019" name="Emerg. Microbes Infect.">
        <title>Comprehensive subspecies identification of 175 nontuberculous mycobacteria species based on 7547 genomic profiles.</title>
        <authorList>
            <person name="Matsumoto Y."/>
            <person name="Kinjo T."/>
            <person name="Motooka D."/>
            <person name="Nabeya D."/>
            <person name="Jung N."/>
            <person name="Uechi K."/>
            <person name="Horii T."/>
            <person name="Iida T."/>
            <person name="Fujita J."/>
            <person name="Nakamura S."/>
        </authorList>
    </citation>
    <scope>NUCLEOTIDE SEQUENCE [LARGE SCALE GENOMIC DNA]</scope>
    <source>
        <strain evidence="9 10">JCM 30726</strain>
    </source>
</reference>
<dbReference type="AlphaFoldDB" id="A0A7I9Z2W9"/>
<evidence type="ECO:0000313" key="9">
    <source>
        <dbReference type="EMBL" id="GFG95300.1"/>
    </source>
</evidence>
<dbReference type="PROSITE" id="PS50893">
    <property type="entry name" value="ABC_TRANSPORTER_2"/>
    <property type="match status" value="1"/>
</dbReference>
<evidence type="ECO:0000256" key="6">
    <source>
        <dbReference type="SAM" id="MobiDB-lite"/>
    </source>
</evidence>
<dbReference type="GO" id="GO:0140359">
    <property type="term" value="F:ABC-type transporter activity"/>
    <property type="evidence" value="ECO:0007669"/>
    <property type="project" value="InterPro"/>
</dbReference>
<organism evidence="9 10">
    <name type="scientific">Mycobacterium timonense</name>
    <dbReference type="NCBI Taxonomy" id="701043"/>
    <lineage>
        <taxon>Bacteria</taxon>
        <taxon>Bacillati</taxon>
        <taxon>Actinomycetota</taxon>
        <taxon>Actinomycetes</taxon>
        <taxon>Mycobacteriales</taxon>
        <taxon>Mycobacteriaceae</taxon>
        <taxon>Mycobacterium</taxon>
        <taxon>Mycobacterium avium complex (MAC)</taxon>
    </lineage>
</organism>
<dbReference type="SUPFAM" id="SSF49879">
    <property type="entry name" value="SMAD/FHA domain"/>
    <property type="match status" value="1"/>
</dbReference>
<feature type="transmembrane region" description="Helical" evidence="7">
    <location>
        <begin position="753"/>
        <end position="774"/>
    </location>
</feature>
<name>A0A7I9Z2W9_9MYCO</name>
<dbReference type="GO" id="GO:0005524">
    <property type="term" value="F:ATP binding"/>
    <property type="evidence" value="ECO:0007669"/>
    <property type="project" value="InterPro"/>
</dbReference>
<dbReference type="InterPro" id="IPR008984">
    <property type="entry name" value="SMAD_FHA_dom_sf"/>
</dbReference>
<accession>A0A7I9Z2W9</accession>
<evidence type="ECO:0000259" key="8">
    <source>
        <dbReference type="PROSITE" id="PS50893"/>
    </source>
</evidence>